<dbReference type="InterPro" id="IPR011048">
    <property type="entry name" value="Haem_d1_sf"/>
</dbReference>
<comment type="caution">
    <text evidence="2">The sequence shown here is derived from an EMBL/GenBank/DDBJ whole genome shotgun (WGS) entry which is preliminary data.</text>
</comment>
<sequence length="332" mass="34195">MPSNTVWVGAYTDDMGGSSTGITRLARDADGALQNRGIAAGSDSPSFLRRSGDVIYAAGEGGPTISAFRVDGEELRFLGLQDAAGTSPCSLGVVAHGRLLVAACYGDGVVDVHPIAPDGTLGRTSQSLRATGTGPHSVQDGPHAHDVLQVSDTLVLTTDLGADRIHLHLVDENGLTRTGAIELPPGTGPRDLLLHPSGAIWVLGELSLQILVITRGPEGFVVSAPVPIPGATEGDHAAALALSADGRHAYTGLRGSNRIAVLRVEEDGRSLRPLTFVDCGGGWPRHLVVDGDELLVANQLSNSVSSFAIGVDGVPVFHGSIAVPSPTYLLLG</sequence>
<evidence type="ECO:0000256" key="1">
    <source>
        <dbReference type="ARBA" id="ARBA00005564"/>
    </source>
</evidence>
<dbReference type="EMBL" id="JAAGWZ010000001">
    <property type="protein sequence ID" value="NEM90346.1"/>
    <property type="molecule type" value="Genomic_DNA"/>
</dbReference>
<evidence type="ECO:0000313" key="2">
    <source>
        <dbReference type="EMBL" id="NEM90346.1"/>
    </source>
</evidence>
<dbReference type="AlphaFoldDB" id="A0A7C9PLR8"/>
<dbReference type="GO" id="GO:0017057">
    <property type="term" value="F:6-phosphogluconolactonase activity"/>
    <property type="evidence" value="ECO:0007669"/>
    <property type="project" value="TreeGrafter"/>
</dbReference>
<dbReference type="Gene3D" id="2.130.10.10">
    <property type="entry name" value="YVTN repeat-like/Quinoprotein amine dehydrogenase"/>
    <property type="match status" value="1"/>
</dbReference>
<reference evidence="2 3" key="1">
    <citation type="journal article" date="2014" name="Int. J. Syst. Evol. Microbiol.">
        <title>Description of Galbitalea soli gen. nov., sp. nov., and Frondihabitans sucicola sp. nov.</title>
        <authorList>
            <person name="Kim S.J."/>
            <person name="Lim J.M."/>
            <person name="Ahn J.H."/>
            <person name="Weon H.Y."/>
            <person name="Hamada M."/>
            <person name="Suzuki K."/>
            <person name="Ahn T.Y."/>
            <person name="Kwon S.W."/>
        </authorList>
    </citation>
    <scope>NUCLEOTIDE SEQUENCE [LARGE SCALE GENOMIC DNA]</scope>
    <source>
        <strain evidence="2 3">NBRC 108727</strain>
    </source>
</reference>
<organism evidence="2 3">
    <name type="scientific">Galbitalea soli</name>
    <dbReference type="NCBI Taxonomy" id="1268042"/>
    <lineage>
        <taxon>Bacteria</taxon>
        <taxon>Bacillati</taxon>
        <taxon>Actinomycetota</taxon>
        <taxon>Actinomycetes</taxon>
        <taxon>Micrococcales</taxon>
        <taxon>Microbacteriaceae</taxon>
        <taxon>Galbitalea</taxon>
    </lineage>
</organism>
<name>A0A7C9PLR8_9MICO</name>
<dbReference type="RefSeq" id="WP_163472006.1">
    <property type="nucleotide sequence ID" value="NZ_JAAGWZ010000001.1"/>
</dbReference>
<protein>
    <submittedName>
        <fullName evidence="2">Lactonase family protein</fullName>
    </submittedName>
</protein>
<dbReference type="InterPro" id="IPR019405">
    <property type="entry name" value="Lactonase_7-beta_prop"/>
</dbReference>
<dbReference type="InterPro" id="IPR015943">
    <property type="entry name" value="WD40/YVTN_repeat-like_dom_sf"/>
</dbReference>
<dbReference type="InterPro" id="IPR050282">
    <property type="entry name" value="Cycloisomerase_2"/>
</dbReference>
<evidence type="ECO:0000313" key="3">
    <source>
        <dbReference type="Proteomes" id="UP000479756"/>
    </source>
</evidence>
<proteinExistence type="inferred from homology"/>
<dbReference type="PANTHER" id="PTHR30344:SF1">
    <property type="entry name" value="6-PHOSPHOGLUCONOLACTONASE"/>
    <property type="match status" value="1"/>
</dbReference>
<dbReference type="Proteomes" id="UP000479756">
    <property type="component" value="Unassembled WGS sequence"/>
</dbReference>
<dbReference type="SUPFAM" id="SSF51004">
    <property type="entry name" value="C-terminal (heme d1) domain of cytochrome cd1-nitrite reductase"/>
    <property type="match status" value="1"/>
</dbReference>
<comment type="similarity">
    <text evidence="1">Belongs to the cycloisomerase 2 family.</text>
</comment>
<gene>
    <name evidence="2" type="ORF">G3T37_03145</name>
</gene>
<accession>A0A7C9PLR8</accession>
<dbReference type="PANTHER" id="PTHR30344">
    <property type="entry name" value="6-PHOSPHOGLUCONOLACTONASE-RELATED"/>
    <property type="match status" value="1"/>
</dbReference>
<dbReference type="Pfam" id="PF10282">
    <property type="entry name" value="Lactonase"/>
    <property type="match status" value="1"/>
</dbReference>
<keyword evidence="3" id="KW-1185">Reference proteome</keyword>